<accession>A0A0V0GTC7</accession>
<dbReference type="AlphaFoldDB" id="A0A0V0GTC7"/>
<sequence length="72" mass="8750">YVGLFFHHLSVTHHFYVAVYMIISTRLKYLVTTDVGHFEIEYIKKRNSKDLEIRYFKINYWNIGTYLSIQNT</sequence>
<feature type="non-terminal residue" evidence="1">
    <location>
        <position position="1"/>
    </location>
</feature>
<proteinExistence type="predicted"/>
<evidence type="ECO:0000313" key="1">
    <source>
        <dbReference type="EMBL" id="JAP11474.1"/>
    </source>
</evidence>
<reference evidence="1" key="1">
    <citation type="submission" date="2015-12" db="EMBL/GenBank/DDBJ databases">
        <title>Gene expression during late stages of embryo sac development: a critical building block for successful pollen-pistil interactions.</title>
        <authorList>
            <person name="Liu Y."/>
            <person name="Joly V."/>
            <person name="Sabar M."/>
            <person name="Matton D.P."/>
        </authorList>
    </citation>
    <scope>NUCLEOTIDE SEQUENCE</scope>
</reference>
<organism evidence="1">
    <name type="scientific">Solanum chacoense</name>
    <name type="common">Chaco potato</name>
    <dbReference type="NCBI Taxonomy" id="4108"/>
    <lineage>
        <taxon>Eukaryota</taxon>
        <taxon>Viridiplantae</taxon>
        <taxon>Streptophyta</taxon>
        <taxon>Embryophyta</taxon>
        <taxon>Tracheophyta</taxon>
        <taxon>Spermatophyta</taxon>
        <taxon>Magnoliopsida</taxon>
        <taxon>eudicotyledons</taxon>
        <taxon>Gunneridae</taxon>
        <taxon>Pentapetalae</taxon>
        <taxon>asterids</taxon>
        <taxon>lamiids</taxon>
        <taxon>Solanales</taxon>
        <taxon>Solanaceae</taxon>
        <taxon>Solanoideae</taxon>
        <taxon>Solaneae</taxon>
        <taxon>Solanum</taxon>
    </lineage>
</organism>
<protein>
    <submittedName>
        <fullName evidence="1">Putative ovule protein</fullName>
    </submittedName>
</protein>
<dbReference type="EMBL" id="GEDG01031259">
    <property type="protein sequence ID" value="JAP11474.1"/>
    <property type="molecule type" value="Transcribed_RNA"/>
</dbReference>
<name>A0A0V0GTC7_SOLCH</name>